<name>A0ABQ9B4J6_9ROSI</name>
<dbReference type="EMBL" id="JAPFFI010000013">
    <property type="protein sequence ID" value="KAJ6371264.1"/>
    <property type="molecule type" value="Genomic_DNA"/>
</dbReference>
<proteinExistence type="predicted"/>
<keyword evidence="4" id="KW-1185">Reference proteome</keyword>
<comment type="caution">
    <text evidence="3">The sequence shown here is derived from an EMBL/GenBank/DDBJ whole genome shotgun (WGS) entry which is preliminary data.</text>
</comment>
<evidence type="ECO:0000256" key="1">
    <source>
        <dbReference type="SAM" id="MobiDB-lite"/>
    </source>
</evidence>
<gene>
    <name evidence="3" type="ORF">OIU77_001714</name>
</gene>
<evidence type="ECO:0000313" key="4">
    <source>
        <dbReference type="Proteomes" id="UP001141253"/>
    </source>
</evidence>
<feature type="compositionally biased region" description="Polar residues" evidence="1">
    <location>
        <begin position="477"/>
        <end position="499"/>
    </location>
</feature>
<dbReference type="InterPro" id="IPR018289">
    <property type="entry name" value="MULE_transposase_dom"/>
</dbReference>
<reference evidence="3" key="1">
    <citation type="submission" date="2022-10" db="EMBL/GenBank/DDBJ databases">
        <authorList>
            <person name="Hyden B.L."/>
            <person name="Feng K."/>
            <person name="Yates T."/>
            <person name="Jawdy S."/>
            <person name="Smart L.B."/>
            <person name="Muchero W."/>
        </authorList>
    </citation>
    <scope>NUCLEOTIDE SEQUENCE</scope>
    <source>
        <tissue evidence="3">Shoot tip</tissue>
    </source>
</reference>
<reference evidence="3" key="2">
    <citation type="journal article" date="2023" name="Int. J. Mol. Sci.">
        <title>De Novo Assembly and Annotation of 11 Diverse Shrub Willow (Salix) Genomes Reveals Novel Gene Organization in Sex-Linked Regions.</title>
        <authorList>
            <person name="Hyden B."/>
            <person name="Feng K."/>
            <person name="Yates T.B."/>
            <person name="Jawdy S."/>
            <person name="Cereghino C."/>
            <person name="Smart L.B."/>
            <person name="Muchero W."/>
        </authorList>
    </citation>
    <scope>NUCLEOTIDE SEQUENCE</scope>
    <source>
        <tissue evidence="3">Shoot tip</tissue>
    </source>
</reference>
<evidence type="ECO:0000313" key="3">
    <source>
        <dbReference type="EMBL" id="KAJ6371264.1"/>
    </source>
</evidence>
<feature type="region of interest" description="Disordered" evidence="1">
    <location>
        <begin position="451"/>
        <end position="499"/>
    </location>
</feature>
<protein>
    <recommendedName>
        <fullName evidence="2">MULE transposase domain-containing protein</fullName>
    </recommendedName>
</protein>
<feature type="domain" description="MULE transposase" evidence="2">
    <location>
        <begin position="296"/>
        <end position="345"/>
    </location>
</feature>
<dbReference type="Proteomes" id="UP001141253">
    <property type="component" value="Chromosome 17"/>
</dbReference>
<organism evidence="3 4">
    <name type="scientific">Salix suchowensis</name>
    <dbReference type="NCBI Taxonomy" id="1278906"/>
    <lineage>
        <taxon>Eukaryota</taxon>
        <taxon>Viridiplantae</taxon>
        <taxon>Streptophyta</taxon>
        <taxon>Embryophyta</taxon>
        <taxon>Tracheophyta</taxon>
        <taxon>Spermatophyta</taxon>
        <taxon>Magnoliopsida</taxon>
        <taxon>eudicotyledons</taxon>
        <taxon>Gunneridae</taxon>
        <taxon>Pentapetalae</taxon>
        <taxon>rosids</taxon>
        <taxon>fabids</taxon>
        <taxon>Malpighiales</taxon>
        <taxon>Salicaceae</taxon>
        <taxon>Saliceae</taxon>
        <taxon>Salix</taxon>
    </lineage>
</organism>
<dbReference type="Pfam" id="PF10551">
    <property type="entry name" value="MULE"/>
    <property type="match status" value="1"/>
</dbReference>
<dbReference type="PANTHER" id="PTHR47718">
    <property type="entry name" value="OS01G0519700 PROTEIN"/>
    <property type="match status" value="1"/>
</dbReference>
<sequence length="529" mass="59540">MWKLGVSMFLISDFVLQKKNITWMIDEPAIEAKDLVNSYVVTLEDEGDECCVVEDAERPMFLDVGNRVDTVNVELFQCLNGRVEEPALGTWFVSKDDARDLYNTYAKQTGFSIHVNSCYRSKKDNSISIRLNSYYRSKKDNSIISREVCFSAEGLHREKQAKKMDSGEETRRRRARPIMRFGCQALMTDYDPNNSFSESLSSPGMGLDAPVIVLTEDDETVGKMIFNFLNCINNVGRERLSNFGIDAQNILGFFKIMQASDPAFYHAIQVDEEDRLSRVFWADTRSRIVCDCFSDVVAFGTTYQANQYKMPYAPFAGVNHHKQSVLFGCALLADETESSFIWLSRPGLRQCWGNQVELGGDGGTTTYEVAKLDEEQKQLTKTAKDDAILDVLSCLDVPSISHRCENLQYNVLYQEAIKCVGLANDHSFKVALNTLREARIRISGSKKNAISAQKRETVASNSFQDKNMISSHRDSHSLQTSHAGQKKANTAESSEGSIPENFTSEVSAFKYQSTSIKFKQLLSDNTPPN</sequence>
<evidence type="ECO:0000259" key="2">
    <source>
        <dbReference type="Pfam" id="PF10551"/>
    </source>
</evidence>
<accession>A0ABQ9B4J6</accession>
<feature type="compositionally biased region" description="Polar residues" evidence="1">
    <location>
        <begin position="458"/>
        <end position="470"/>
    </location>
</feature>